<feature type="compositionally biased region" description="Basic residues" evidence="2">
    <location>
        <begin position="795"/>
        <end position="808"/>
    </location>
</feature>
<feature type="compositionally biased region" description="Polar residues" evidence="2">
    <location>
        <begin position="863"/>
        <end position="873"/>
    </location>
</feature>
<feature type="region of interest" description="Disordered" evidence="2">
    <location>
        <begin position="242"/>
        <end position="443"/>
    </location>
</feature>
<evidence type="ECO:0000256" key="2">
    <source>
        <dbReference type="SAM" id="MobiDB-lite"/>
    </source>
</evidence>
<feature type="region of interest" description="Disordered" evidence="2">
    <location>
        <begin position="1"/>
        <end position="72"/>
    </location>
</feature>
<sequence length="1245" mass="139232">MHNRYGLISNAMGQGQSHLVPNPSIHPKQSKQSTATSIVSQKTLVEKSKKSAITDVSGRQSGSKDFSSTPLTKKKLQGGVQGVLVKKAAKGVEAVSVKRKLVLRDETDSEDDLPISSIMNVNKEVADTTTAAVVSLSTPQKKRRLTKGRYQIPLEKKQDTDVQDTSILNEQSVSTAQANTDVSIPDAAPSQVVTISDSPAQDSPTKRHVDISWEKYGAAASNLGIKHPMEKLRKAEELVYQRQKKLKGSSPQEPEPQSGSAALSDDPATQEPLNQSLGEGLASGMVTQEPFSQRENADINILATQEPSSQSEDADQATVSEKFPDTTQGISGADEVQRLVEDIVNEGSTQEPLTQSVEAASEPQAPQEPLVANTDASISNPDGVHPDASGAPDAEPILIQPLRSRPMDYPITDSQDKMKGIAIPDPDVTHSTDDSDNDENRKDKEQLATALKVSLGTNFGSSSTYMAGKASTGKDQRQDFSIPSFNLAEALRQNEWNNSWYRSAESVSYSSVLEHAYDAVQSIENQDLKNHLKATTLLSKSLKSEIDSIKNSTELVRNDISQNFTKVPTTFQLRVVESQVKSVISEQTSINRRIDSLDTKVTDIQASLSLIFNLLSNPDVKKGEKVSQTKCTPDLVLRNNDDDTGDDGSDKVIQGETYDAAVMKYTIQTSQSQTTQSTHVSDSGVKTVRTLVQSQILTEEQILTPGHGHTLPTIPEGDEDIFIDNPEDASNLFQKFTTKDGRIVTLYHTDKRVQQLFARKALSTASEEYPDLSNEEFLRQQKEIMESYSVSTRGRGSRGRRGARRSRRGSSTQTVPRQTRSRGLRIKEIPEPIQTLVVPDRSTFGDDGNIEEEPELRRKSRKSTLCNTNQIEESNPDVVPDNIQDPDDSEILQEIDLIILSTVVDSHNKEVDEEEEARRREITRKTNRDFNLYKQRLKRSNERNWRNPSRQESLLERSYTFEKEKDKKWKHISTLRCDTPINFQTGGIITSASSVVDSSDMVRSKALWLKMFSNMKQLTSNSRVGIGHRDAEYLNMSYVDPYSLTEIGGTLTSENLNNLLAVDIVIDCHDGFDKKEKLLYFMKDGSVKILSIQDLLMKTTQELKYVHYLLRLKNQICKVWSDMILSTIRRRLDGNSNFNGNYTPMYLNQRGQDVEMQRGTAVKEVTFGMTQLTLNPDGKEIAYLLLEEHSLQRSSILNLRAAIYQINEEDEELRNLKERLIQILEEKEENLLSNFLKMNLFYQRI</sequence>
<keyword evidence="4" id="KW-1185">Reference proteome</keyword>
<feature type="compositionally biased region" description="Polar residues" evidence="2">
    <location>
        <begin position="57"/>
        <end position="71"/>
    </location>
</feature>
<accession>A0AAD8M670</accession>
<feature type="region of interest" description="Disordered" evidence="2">
    <location>
        <begin position="786"/>
        <end position="827"/>
    </location>
</feature>
<proteinExistence type="predicted"/>
<reference evidence="3" key="2">
    <citation type="submission" date="2023-05" db="EMBL/GenBank/DDBJ databases">
        <authorList>
            <person name="Schelkunov M.I."/>
        </authorList>
    </citation>
    <scope>NUCLEOTIDE SEQUENCE</scope>
    <source>
        <strain evidence="3">Hsosn_3</strain>
        <tissue evidence="3">Leaf</tissue>
    </source>
</reference>
<feature type="compositionally biased region" description="Basic and acidic residues" evidence="2">
    <location>
        <begin position="427"/>
        <end position="443"/>
    </location>
</feature>
<feature type="region of interest" description="Disordered" evidence="2">
    <location>
        <begin position="839"/>
        <end position="882"/>
    </location>
</feature>
<evidence type="ECO:0000313" key="4">
    <source>
        <dbReference type="Proteomes" id="UP001237642"/>
    </source>
</evidence>
<feature type="coiled-coil region" evidence="1">
    <location>
        <begin position="1199"/>
        <end position="1230"/>
    </location>
</feature>
<feature type="compositionally biased region" description="Polar residues" evidence="2">
    <location>
        <begin position="346"/>
        <end position="358"/>
    </location>
</feature>
<gene>
    <name evidence="3" type="ORF">POM88_045481</name>
</gene>
<organism evidence="3 4">
    <name type="scientific">Heracleum sosnowskyi</name>
    <dbReference type="NCBI Taxonomy" id="360622"/>
    <lineage>
        <taxon>Eukaryota</taxon>
        <taxon>Viridiplantae</taxon>
        <taxon>Streptophyta</taxon>
        <taxon>Embryophyta</taxon>
        <taxon>Tracheophyta</taxon>
        <taxon>Spermatophyta</taxon>
        <taxon>Magnoliopsida</taxon>
        <taxon>eudicotyledons</taxon>
        <taxon>Gunneridae</taxon>
        <taxon>Pentapetalae</taxon>
        <taxon>asterids</taxon>
        <taxon>campanulids</taxon>
        <taxon>Apiales</taxon>
        <taxon>Apiaceae</taxon>
        <taxon>Apioideae</taxon>
        <taxon>apioid superclade</taxon>
        <taxon>Tordylieae</taxon>
        <taxon>Tordyliinae</taxon>
        <taxon>Heracleum</taxon>
    </lineage>
</organism>
<feature type="compositionally biased region" description="Polar residues" evidence="2">
    <location>
        <begin position="285"/>
        <end position="294"/>
    </location>
</feature>
<feature type="compositionally biased region" description="Low complexity" evidence="2">
    <location>
        <begin position="248"/>
        <end position="260"/>
    </location>
</feature>
<evidence type="ECO:0000256" key="1">
    <source>
        <dbReference type="SAM" id="Coils"/>
    </source>
</evidence>
<feature type="compositionally biased region" description="Polar residues" evidence="2">
    <location>
        <begin position="30"/>
        <end position="43"/>
    </location>
</feature>
<protein>
    <submittedName>
        <fullName evidence="3">Uncharacterized protein</fullName>
    </submittedName>
</protein>
<comment type="caution">
    <text evidence="3">The sequence shown here is derived from an EMBL/GenBank/DDBJ whole genome shotgun (WGS) entry which is preliminary data.</text>
</comment>
<dbReference type="EMBL" id="JAUIZM010000010">
    <property type="protein sequence ID" value="KAK1361007.1"/>
    <property type="molecule type" value="Genomic_DNA"/>
</dbReference>
<feature type="compositionally biased region" description="Polar residues" evidence="2">
    <location>
        <begin position="302"/>
        <end position="311"/>
    </location>
</feature>
<name>A0AAD8M670_9APIA</name>
<reference evidence="3" key="1">
    <citation type="submission" date="2023-02" db="EMBL/GenBank/DDBJ databases">
        <title>Genome of toxic invasive species Heracleum sosnowskyi carries increased number of genes despite the absence of recent whole-genome duplications.</title>
        <authorList>
            <person name="Schelkunov M."/>
            <person name="Shtratnikova V."/>
            <person name="Makarenko M."/>
            <person name="Klepikova A."/>
            <person name="Omelchenko D."/>
            <person name="Novikova G."/>
            <person name="Obukhova E."/>
            <person name="Bogdanov V."/>
            <person name="Penin A."/>
            <person name="Logacheva M."/>
        </authorList>
    </citation>
    <scope>NUCLEOTIDE SEQUENCE</scope>
    <source>
        <strain evidence="3">Hsosn_3</strain>
        <tissue evidence="3">Leaf</tissue>
    </source>
</reference>
<dbReference type="AlphaFoldDB" id="A0AAD8M670"/>
<evidence type="ECO:0000313" key="3">
    <source>
        <dbReference type="EMBL" id="KAK1361007.1"/>
    </source>
</evidence>
<keyword evidence="1" id="KW-0175">Coiled coil</keyword>
<dbReference type="Proteomes" id="UP001237642">
    <property type="component" value="Unassembled WGS sequence"/>
</dbReference>